<dbReference type="InterPro" id="IPR000014">
    <property type="entry name" value="PAS"/>
</dbReference>
<dbReference type="PRINTS" id="PR00996">
    <property type="entry name" value="CHERMTFRASE"/>
</dbReference>
<keyword evidence="7" id="KW-0489">Methyltransferase</keyword>
<dbReference type="AlphaFoldDB" id="A0A0S2HW89"/>
<dbReference type="GO" id="GO:0032259">
    <property type="term" value="P:methylation"/>
    <property type="evidence" value="ECO:0007669"/>
    <property type="project" value="UniProtKB-KW"/>
</dbReference>
<dbReference type="InterPro" id="IPR000700">
    <property type="entry name" value="PAS-assoc_C"/>
</dbReference>
<gene>
    <name evidence="7" type="primary">cheR_1</name>
    <name evidence="7" type="ORF">L21SP5_00657</name>
</gene>
<keyword evidence="2" id="KW-0175">Coiled coil</keyword>
<dbReference type="Pfam" id="PF03705">
    <property type="entry name" value="CheR_N"/>
    <property type="match status" value="1"/>
</dbReference>
<dbReference type="Proteomes" id="UP000064893">
    <property type="component" value="Chromosome"/>
</dbReference>
<evidence type="ECO:0000313" key="8">
    <source>
        <dbReference type="Proteomes" id="UP000064893"/>
    </source>
</evidence>
<dbReference type="GO" id="GO:0006935">
    <property type="term" value="P:chemotaxis"/>
    <property type="evidence" value="ECO:0007669"/>
    <property type="project" value="UniProtKB-UniRule"/>
</dbReference>
<dbReference type="GO" id="GO:0008984">
    <property type="term" value="F:protein-glutamate methylesterase activity"/>
    <property type="evidence" value="ECO:0007669"/>
    <property type="project" value="InterPro"/>
</dbReference>
<dbReference type="InterPro" id="IPR013655">
    <property type="entry name" value="PAS_fold_3"/>
</dbReference>
<dbReference type="InterPro" id="IPR022641">
    <property type="entry name" value="CheR_N"/>
</dbReference>
<dbReference type="PROSITE" id="PS50113">
    <property type="entry name" value="PAC"/>
    <property type="match status" value="1"/>
</dbReference>
<sequence length="1241" mass="142066">MTKKKENIKKQVFQGKNTLAENDTPSLDFQVIGIGASAGGLEALQDFFQNMPADSGAAFVVVQHLSPDYKSLMDELLSRVTDMEIFRVSDGMSIKENCVYLIPPGKNMTIFKGKLFLTDQHHGRSLNLPIDIFMRSLAIDQGKNAIGIVLSGTGSDGTLGIRAIKEYGGMVIAQDDQSAKFDGMPRSSISTGMVDYILPAQKMPEEIVNYIKHPLIRKTSDIESALNENDNNLSKIIMVLRDEKGVDFSAYKSNTIIRRLEKRISINRFHSIDEYVSFLVNNKNEINILFKELLIGVTKFFRDEEAFTHLQKEVLPKLFEDKKTKKPLRIWTIGCSTGEEAYSLAILIREYMDRNNLTREVKIFSTDIDTESIEFASSGFYPESIVSDISAERLSRYFNRKEEGYQVNETIRSMVVFAQHNILRDPPFSKIDLLSCRNMLIYLNSDVQQKVLSMFYIALNNNGFLFLGNSESVGDMSAGFKPIDTKWKIYKQEAGFNPTMGDKYMIPSINPTGKNKDLTNISSYFNQTKRRVPQIESIVDEVLTEFLPPSVIVDENYDVVHTIHNVSKFMSIPVGQMSFNLLKMLPEELTVMVSSLLRRAAQKEHSIVYENLKIDGSEENIVNISGKKLTSKKTGSLYFIVSFIEKELQAPKHEEKRKVETIDINNQYQERISELEKELQNKSESLQATVEELETSNEELQSSNEELIASNEELQSTNEELQSVNEELYTVNAEHQKKIQELTQLNADMDNLLKNTDIGTLYLDQDFTIRKFTEVAANITNILKTDIGRPIHHISLTHLYNNFVDDIQEVMENLQAIEKEIKDESNQWYLLRIIPFRTAENAVDGIIITFVNITNLKKSEKEAETLKERLEMALEMGKLSWWEWDYVLNEVTAGANKSAMLGYKVSEIDPGFEGWTKLIHPDDYEQAMQDMRDHITGKQKTYETEYRIKAKDGTYKWYKDKGGIIKRQKNGKPHKIAGIVMDITKEKNDQKEKAESHKLIFQTLDQNPEATTMVDVNGQITYANREAKKLLNITSEEIESRTFNDKKWKITDLEGKPIQKNKLPFGLIKQRKKAINNYKHYIQIDKNTPLLLSINGAPLFDTRKQFNGAVFTLRDITLLEEQEIQKKAWLKTINSMSEAVLLLNKDCEILEFNNSFAKLVNQPLKNIKGKKSYQLIHGTKNAPKRCITWKAIKGNKKEDGIFWEPNLQKHLKVSTNPVHDENGALRFMIERIEVADKPTSD</sequence>
<dbReference type="InterPro" id="IPR029063">
    <property type="entry name" value="SAM-dependent_MTases_sf"/>
</dbReference>
<reference evidence="7 8" key="1">
    <citation type="submission" date="2015-11" db="EMBL/GenBank/DDBJ databases">
        <title>Description and complete genome sequence of a novel strain predominating in hypersaline microbial mats and representing a new family of the Bacteriodetes phylum.</title>
        <authorList>
            <person name="Spring S."/>
            <person name="Bunk B."/>
            <person name="Sproer C."/>
            <person name="Klenk H.-P."/>
        </authorList>
    </citation>
    <scope>NUCLEOTIDE SEQUENCE [LARGE SCALE GENOMIC DNA]</scope>
    <source>
        <strain evidence="7 8">L21-Spi-D4</strain>
    </source>
</reference>
<protein>
    <submittedName>
        <fullName evidence="7">Chemotaxis protein methyltransferase</fullName>
        <ecNumber evidence="7">2.1.1.80</ecNumber>
    </submittedName>
</protein>
<dbReference type="CDD" id="cd16434">
    <property type="entry name" value="CheB-CheR_fusion"/>
    <property type="match status" value="1"/>
</dbReference>
<dbReference type="PROSITE" id="PS50112">
    <property type="entry name" value="PAS"/>
    <property type="match status" value="1"/>
</dbReference>
<dbReference type="Pfam" id="PF01739">
    <property type="entry name" value="CheR"/>
    <property type="match status" value="1"/>
</dbReference>
<evidence type="ECO:0000259" key="3">
    <source>
        <dbReference type="PROSITE" id="PS50112"/>
    </source>
</evidence>
<evidence type="ECO:0000256" key="1">
    <source>
        <dbReference type="PROSITE-ProRule" id="PRU00050"/>
    </source>
</evidence>
<dbReference type="SMART" id="SM00091">
    <property type="entry name" value="PAS"/>
    <property type="match status" value="4"/>
</dbReference>
<dbReference type="SUPFAM" id="SSF47757">
    <property type="entry name" value="Chemotaxis receptor methyltransferase CheR, N-terminal domain"/>
    <property type="match status" value="1"/>
</dbReference>
<feature type="domain" description="PAS" evidence="3">
    <location>
        <begin position="996"/>
        <end position="1042"/>
    </location>
</feature>
<dbReference type="GO" id="GO:0000156">
    <property type="term" value="F:phosphorelay response regulator activity"/>
    <property type="evidence" value="ECO:0007669"/>
    <property type="project" value="InterPro"/>
</dbReference>
<name>A0A0S2HW89_9BACT</name>
<dbReference type="GO" id="GO:0008983">
    <property type="term" value="F:protein-glutamate O-methyltransferase activity"/>
    <property type="evidence" value="ECO:0007669"/>
    <property type="project" value="UniProtKB-EC"/>
</dbReference>
<feature type="active site" evidence="1">
    <location>
        <position position="37"/>
    </location>
</feature>
<dbReference type="Gene3D" id="3.40.50.150">
    <property type="entry name" value="Vaccinia Virus protein VP39"/>
    <property type="match status" value="1"/>
</dbReference>
<dbReference type="InterPro" id="IPR022642">
    <property type="entry name" value="CheR_C"/>
</dbReference>
<organism evidence="7 8">
    <name type="scientific">Salinivirga cyanobacteriivorans</name>
    <dbReference type="NCBI Taxonomy" id="1307839"/>
    <lineage>
        <taxon>Bacteria</taxon>
        <taxon>Pseudomonadati</taxon>
        <taxon>Bacteroidota</taxon>
        <taxon>Bacteroidia</taxon>
        <taxon>Bacteroidales</taxon>
        <taxon>Salinivirgaceae</taxon>
        <taxon>Salinivirga</taxon>
    </lineage>
</organism>
<dbReference type="InterPro" id="IPR035965">
    <property type="entry name" value="PAS-like_dom_sf"/>
</dbReference>
<dbReference type="GO" id="GO:0005737">
    <property type="term" value="C:cytoplasm"/>
    <property type="evidence" value="ECO:0007669"/>
    <property type="project" value="InterPro"/>
</dbReference>
<feature type="active site" evidence="1">
    <location>
        <position position="64"/>
    </location>
</feature>
<dbReference type="InterPro" id="IPR000673">
    <property type="entry name" value="Sig_transdc_resp-reg_Me-estase"/>
</dbReference>
<feature type="domain" description="PAC" evidence="4">
    <location>
        <begin position="942"/>
        <end position="995"/>
    </location>
</feature>
<dbReference type="Gene3D" id="3.40.50.180">
    <property type="entry name" value="Methylesterase CheB, C-terminal domain"/>
    <property type="match status" value="1"/>
</dbReference>
<dbReference type="SUPFAM" id="SSF52738">
    <property type="entry name" value="Methylesterase CheB, C-terminal domain"/>
    <property type="match status" value="1"/>
</dbReference>
<keyword evidence="1" id="KW-0378">Hydrolase</keyword>
<dbReference type="STRING" id="1307839.L21SP5_00657"/>
<accession>A0A0S2HW89</accession>
<dbReference type="Pfam" id="PF01339">
    <property type="entry name" value="CheB_methylest"/>
    <property type="match status" value="1"/>
</dbReference>
<feature type="active site" evidence="1">
    <location>
        <position position="156"/>
    </location>
</feature>
<evidence type="ECO:0000313" key="7">
    <source>
        <dbReference type="EMBL" id="ALO14329.1"/>
    </source>
</evidence>
<feature type="coiled-coil region" evidence="2">
    <location>
        <begin position="800"/>
        <end position="827"/>
    </location>
</feature>
<evidence type="ECO:0000259" key="5">
    <source>
        <dbReference type="PROSITE" id="PS50122"/>
    </source>
</evidence>
<keyword evidence="1" id="KW-0145">Chemotaxis</keyword>
<dbReference type="SMART" id="SM00138">
    <property type="entry name" value="MeTrc"/>
    <property type="match status" value="1"/>
</dbReference>
<dbReference type="PROSITE" id="PS50123">
    <property type="entry name" value="CHER"/>
    <property type="match status" value="1"/>
</dbReference>
<dbReference type="EMBL" id="CP013118">
    <property type="protein sequence ID" value="ALO14329.1"/>
    <property type="molecule type" value="Genomic_DNA"/>
</dbReference>
<dbReference type="SUPFAM" id="SSF55785">
    <property type="entry name" value="PYP-like sensor domain (PAS domain)"/>
    <property type="match status" value="4"/>
</dbReference>
<feature type="domain" description="CheR-type methyltransferase" evidence="6">
    <location>
        <begin position="221"/>
        <end position="493"/>
    </location>
</feature>
<dbReference type="Pfam" id="PF08447">
    <property type="entry name" value="PAS_3"/>
    <property type="match status" value="1"/>
</dbReference>
<dbReference type="NCBIfam" id="TIGR00229">
    <property type="entry name" value="sensory_box"/>
    <property type="match status" value="2"/>
</dbReference>
<keyword evidence="8" id="KW-1185">Reference proteome</keyword>
<dbReference type="EC" id="2.1.1.80" evidence="7"/>
<evidence type="ECO:0000259" key="4">
    <source>
        <dbReference type="PROSITE" id="PS50113"/>
    </source>
</evidence>
<evidence type="ECO:0000259" key="6">
    <source>
        <dbReference type="PROSITE" id="PS50123"/>
    </source>
</evidence>
<dbReference type="PANTHER" id="PTHR24422:SF27">
    <property type="entry name" value="PROTEIN-GLUTAMATE O-METHYLTRANSFERASE"/>
    <property type="match status" value="1"/>
</dbReference>
<dbReference type="InterPro" id="IPR000780">
    <property type="entry name" value="CheR_MeTrfase"/>
</dbReference>
<dbReference type="Pfam" id="PF13426">
    <property type="entry name" value="PAS_9"/>
    <property type="match status" value="2"/>
</dbReference>
<feature type="domain" description="CheB-type methylesterase" evidence="5">
    <location>
        <begin position="25"/>
        <end position="214"/>
    </location>
</feature>
<dbReference type="InterPro" id="IPR035909">
    <property type="entry name" value="CheB_C"/>
</dbReference>
<dbReference type="SUPFAM" id="SSF53335">
    <property type="entry name" value="S-adenosyl-L-methionine-dependent methyltransferases"/>
    <property type="match status" value="1"/>
</dbReference>
<dbReference type="Gene3D" id="3.30.450.20">
    <property type="entry name" value="PAS domain"/>
    <property type="match status" value="4"/>
</dbReference>
<dbReference type="CDD" id="cd00130">
    <property type="entry name" value="PAS"/>
    <property type="match status" value="1"/>
</dbReference>
<dbReference type="InterPro" id="IPR050903">
    <property type="entry name" value="Bact_Chemotaxis_MeTrfase"/>
</dbReference>
<dbReference type="KEGG" id="blq:L21SP5_00657"/>
<proteinExistence type="predicted"/>
<dbReference type="OrthoDB" id="9816309at2"/>
<dbReference type="PATRIC" id="fig|1307839.3.peg.702"/>
<dbReference type="Pfam" id="PF13596">
    <property type="entry name" value="PAS_10"/>
    <property type="match status" value="1"/>
</dbReference>
<dbReference type="PROSITE" id="PS50122">
    <property type="entry name" value="CHEB"/>
    <property type="match status" value="1"/>
</dbReference>
<dbReference type="RefSeq" id="WP_057951884.1">
    <property type="nucleotide sequence ID" value="NZ_CP013118.1"/>
</dbReference>
<dbReference type="PANTHER" id="PTHR24422">
    <property type="entry name" value="CHEMOTAXIS PROTEIN METHYLTRANSFERASE"/>
    <property type="match status" value="1"/>
</dbReference>
<dbReference type="SMART" id="SM00086">
    <property type="entry name" value="PAC"/>
    <property type="match status" value="3"/>
</dbReference>
<keyword evidence="7" id="KW-0808">Transferase</keyword>
<evidence type="ECO:0000256" key="2">
    <source>
        <dbReference type="SAM" id="Coils"/>
    </source>
</evidence>
<feature type="coiled-coil region" evidence="2">
    <location>
        <begin position="658"/>
        <end position="755"/>
    </location>
</feature>
<dbReference type="InterPro" id="IPR001610">
    <property type="entry name" value="PAC"/>
</dbReference>